<dbReference type="PANTHER" id="PTHR15434">
    <property type="entry name" value="HEAT SHOCK FACTOR 2-BINDING PROTEIN"/>
    <property type="match status" value="1"/>
</dbReference>
<evidence type="ECO:0000313" key="3">
    <source>
        <dbReference type="Proteomes" id="UP000556200"/>
    </source>
</evidence>
<dbReference type="Proteomes" id="UP000556200">
    <property type="component" value="Unassembled WGS sequence"/>
</dbReference>
<dbReference type="EMBL" id="VYZA01000038">
    <property type="protein sequence ID" value="NWQ60983.1"/>
    <property type="molecule type" value="Genomic_DNA"/>
</dbReference>
<dbReference type="AlphaFoldDB" id="A0A7K4QIT2"/>
<sequence>ETKEEFVKVRRRDLERLTTEVMQLRDFLPKIVNGDILGTLQKLDAIESNLEKKEEEVQQLRMDCEHFKARLETAQADCMRDKK</sequence>
<dbReference type="GO" id="GO:0005829">
    <property type="term" value="C:cytosol"/>
    <property type="evidence" value="ECO:0007669"/>
    <property type="project" value="TreeGrafter"/>
</dbReference>
<gene>
    <name evidence="2" type="primary">Hsf2bp</name>
    <name evidence="2" type="ORF">NEOCIN_R00575</name>
</gene>
<evidence type="ECO:0000256" key="1">
    <source>
        <dbReference type="SAM" id="Coils"/>
    </source>
</evidence>
<comment type="caution">
    <text evidence="2">The sequence shown here is derived from an EMBL/GenBank/DDBJ whole genome shotgun (WGS) entry which is preliminary data.</text>
</comment>
<protein>
    <submittedName>
        <fullName evidence="2">HSF2B protein</fullName>
    </submittedName>
</protein>
<keyword evidence="1" id="KW-0175">Coiled coil</keyword>
<reference evidence="2 3" key="1">
    <citation type="submission" date="2019-09" db="EMBL/GenBank/DDBJ databases">
        <title>Bird 10,000 Genomes (B10K) Project - Family phase.</title>
        <authorList>
            <person name="Zhang G."/>
        </authorList>
    </citation>
    <scope>NUCLEOTIDE SEQUENCE [LARGE SCALE GENOMIC DNA]</scope>
    <source>
        <strain evidence="2">B10K-DU-004-15</strain>
        <tissue evidence="2">Mixed tissue sample</tissue>
    </source>
</reference>
<dbReference type="PANTHER" id="PTHR15434:SF2">
    <property type="entry name" value="HEAT SHOCK FACTOR 2-BINDING PROTEIN"/>
    <property type="match status" value="1"/>
</dbReference>
<name>A0A7K4QIT2_9TYRA</name>
<organism evidence="2 3">
    <name type="scientific">Neopipo cinnamomea</name>
    <dbReference type="NCBI Taxonomy" id="456388"/>
    <lineage>
        <taxon>Eukaryota</taxon>
        <taxon>Metazoa</taxon>
        <taxon>Chordata</taxon>
        <taxon>Craniata</taxon>
        <taxon>Vertebrata</taxon>
        <taxon>Euteleostomi</taxon>
        <taxon>Archelosauria</taxon>
        <taxon>Archosauria</taxon>
        <taxon>Dinosauria</taxon>
        <taxon>Saurischia</taxon>
        <taxon>Theropoda</taxon>
        <taxon>Coelurosauria</taxon>
        <taxon>Aves</taxon>
        <taxon>Neognathae</taxon>
        <taxon>Neoaves</taxon>
        <taxon>Telluraves</taxon>
        <taxon>Australaves</taxon>
        <taxon>Passeriformes</taxon>
        <taxon>Tyrannidae</taxon>
        <taxon>Neopipo</taxon>
    </lineage>
</organism>
<dbReference type="InterPro" id="IPR039584">
    <property type="entry name" value="HSF2BP"/>
</dbReference>
<accession>A0A7K4QIT2</accession>
<feature type="non-terminal residue" evidence="2">
    <location>
        <position position="83"/>
    </location>
</feature>
<feature type="non-terminal residue" evidence="2">
    <location>
        <position position="1"/>
    </location>
</feature>
<proteinExistence type="predicted"/>
<keyword evidence="3" id="KW-1185">Reference proteome</keyword>
<evidence type="ECO:0000313" key="2">
    <source>
        <dbReference type="EMBL" id="NWQ60983.1"/>
    </source>
</evidence>
<feature type="coiled-coil region" evidence="1">
    <location>
        <begin position="36"/>
        <end position="77"/>
    </location>
</feature>